<dbReference type="PANTHER" id="PTHR30509">
    <property type="entry name" value="P-HYDROXYBENZOIC ACID EFFLUX PUMP SUBUNIT-RELATED"/>
    <property type="match status" value="1"/>
</dbReference>
<feature type="transmembrane region" description="Helical" evidence="6">
    <location>
        <begin position="155"/>
        <end position="175"/>
    </location>
</feature>
<name>A0A4V6MFX2_9BACT</name>
<keyword evidence="2" id="KW-1003">Cell membrane</keyword>
<dbReference type="EMBL" id="SHKW01000001">
    <property type="protein sequence ID" value="RZU43646.1"/>
    <property type="molecule type" value="Genomic_DNA"/>
</dbReference>
<keyword evidence="4 6" id="KW-1133">Transmembrane helix</keyword>
<feature type="transmembrane region" description="Helical" evidence="6">
    <location>
        <begin position="36"/>
        <end position="63"/>
    </location>
</feature>
<feature type="transmembrane region" description="Helical" evidence="6">
    <location>
        <begin position="75"/>
        <end position="95"/>
    </location>
</feature>
<dbReference type="Proteomes" id="UP000292958">
    <property type="component" value="Unassembled WGS sequence"/>
</dbReference>
<feature type="transmembrane region" description="Helical" evidence="6">
    <location>
        <begin position="126"/>
        <end position="143"/>
    </location>
</feature>
<keyword evidence="5 6" id="KW-0472">Membrane</keyword>
<comment type="caution">
    <text evidence="7">The sequence shown here is derived from an EMBL/GenBank/DDBJ whole genome shotgun (WGS) entry which is preliminary data.</text>
</comment>
<evidence type="ECO:0000256" key="1">
    <source>
        <dbReference type="ARBA" id="ARBA00004651"/>
    </source>
</evidence>
<organism evidence="7 8">
    <name type="scientific">Edaphobacter modestus</name>
    <dbReference type="NCBI Taxonomy" id="388466"/>
    <lineage>
        <taxon>Bacteria</taxon>
        <taxon>Pseudomonadati</taxon>
        <taxon>Acidobacteriota</taxon>
        <taxon>Terriglobia</taxon>
        <taxon>Terriglobales</taxon>
        <taxon>Acidobacteriaceae</taxon>
        <taxon>Edaphobacter</taxon>
    </lineage>
</organism>
<dbReference type="RefSeq" id="WP_130422352.1">
    <property type="nucleotide sequence ID" value="NZ_SHKW01000001.1"/>
</dbReference>
<dbReference type="OrthoDB" id="105720at2"/>
<protein>
    <submittedName>
        <fullName evidence="7">Multidrug resistance protein MdtO</fullName>
    </submittedName>
</protein>
<evidence type="ECO:0000313" key="8">
    <source>
        <dbReference type="Proteomes" id="UP000292958"/>
    </source>
</evidence>
<evidence type="ECO:0000256" key="5">
    <source>
        <dbReference type="ARBA" id="ARBA00023136"/>
    </source>
</evidence>
<sequence>MVEDFSFPKPTPWLQRVWQDLQPTPGRLNSSLRMTLASILVLVLMLVLQMPYIAYGLYFMFLIGRESPSVSLRTAFVLVVTIVLVIVVEMAVVIVSDNDPMARVLSVAIVTFIGGMILVSTSLPSLGGAIGFIYCVVIGFWEHHAHEDTIVKNSLRLVAAFAIAAVCGVAVEYIFGARAPADRLEDQFRIRYQSLEEMFSLCAREGVSPKQRFDAAARVSRLAAAGQTGMMDLYNQIVDRNLDTGYLPIGTRVQITMLAELMDHSAAFGLQSDTRDDPEFIERCARIAEQCGRLIPAAIPQSEKRLEPGPQTTNTLLDRVEATIHSILVMPVNLGAAKNKELAVLPSRNVPFLIPGAIRDKDNIAFALKISLCATVCYIVYNAIDWPGVSTSVTTVMVTGLSTTAAMKQRVTLRILGSLLGGLLLGLGTIALLFPYMDSITSLIVLVGTIAFAASWISGGSRFNYLGIQVAFAFYLVALLDFSASTELAPARDRFIGIIFALVVMWFVFDQIWPVRTVTAMRRVLASVLRSGASLFLLIDAAEQRDQLLRETESVRDRVGKNISALRTMSEAVEYEFGVDRDQHLRSSELILQISITSAALIWNQVAVLHDQQGIDVSSEPGLVEMRRKLADHMNVMAEAIGRKTGFPPESSAGLASPSLLNSEHNGEYTRNTIARYEDLQNLASALSREA</sequence>
<feature type="transmembrane region" description="Helical" evidence="6">
    <location>
        <begin position="440"/>
        <end position="458"/>
    </location>
</feature>
<accession>A0A4V6MFX2</accession>
<evidence type="ECO:0000313" key="7">
    <source>
        <dbReference type="EMBL" id="RZU43646.1"/>
    </source>
</evidence>
<comment type="subcellular location">
    <subcellularLocation>
        <location evidence="1">Cell membrane</location>
        <topology evidence="1">Multi-pass membrane protein</topology>
    </subcellularLocation>
</comment>
<dbReference type="AlphaFoldDB" id="A0A4V6MFX2"/>
<evidence type="ECO:0000256" key="2">
    <source>
        <dbReference type="ARBA" id="ARBA00022475"/>
    </source>
</evidence>
<evidence type="ECO:0000256" key="6">
    <source>
        <dbReference type="SAM" id="Phobius"/>
    </source>
</evidence>
<keyword evidence="3 6" id="KW-0812">Transmembrane</keyword>
<keyword evidence="8" id="KW-1185">Reference proteome</keyword>
<proteinExistence type="predicted"/>
<feature type="transmembrane region" description="Helical" evidence="6">
    <location>
        <begin position="495"/>
        <end position="513"/>
    </location>
</feature>
<dbReference type="PANTHER" id="PTHR30509:SF9">
    <property type="entry name" value="MULTIDRUG RESISTANCE PROTEIN MDTO"/>
    <property type="match status" value="1"/>
</dbReference>
<evidence type="ECO:0000256" key="4">
    <source>
        <dbReference type="ARBA" id="ARBA00022989"/>
    </source>
</evidence>
<gene>
    <name evidence="7" type="ORF">BDD14_5330</name>
</gene>
<dbReference type="GO" id="GO:0005886">
    <property type="term" value="C:plasma membrane"/>
    <property type="evidence" value="ECO:0007669"/>
    <property type="project" value="UniProtKB-SubCell"/>
</dbReference>
<feature type="transmembrane region" description="Helical" evidence="6">
    <location>
        <begin position="465"/>
        <end position="483"/>
    </location>
</feature>
<evidence type="ECO:0000256" key="3">
    <source>
        <dbReference type="ARBA" id="ARBA00022692"/>
    </source>
</evidence>
<reference evidence="7 8" key="1">
    <citation type="submission" date="2019-02" db="EMBL/GenBank/DDBJ databases">
        <title>Genomic Encyclopedia of Archaeal and Bacterial Type Strains, Phase II (KMG-II): from individual species to whole genera.</title>
        <authorList>
            <person name="Goeker M."/>
        </authorList>
    </citation>
    <scope>NUCLEOTIDE SEQUENCE [LARGE SCALE GENOMIC DNA]</scope>
    <source>
        <strain evidence="7 8">DSM 18101</strain>
    </source>
</reference>
<feature type="transmembrane region" description="Helical" evidence="6">
    <location>
        <begin position="413"/>
        <end position="434"/>
    </location>
</feature>